<dbReference type="GO" id="GO:0006508">
    <property type="term" value="P:proteolysis"/>
    <property type="evidence" value="ECO:0007669"/>
    <property type="project" value="UniProtKB-KW"/>
</dbReference>
<evidence type="ECO:0000259" key="3">
    <source>
        <dbReference type="PROSITE" id="PS51786"/>
    </source>
</evidence>
<dbReference type="Pfam" id="PF05362">
    <property type="entry name" value="Lon_C"/>
    <property type="match status" value="1"/>
</dbReference>
<feature type="active site" evidence="2">
    <location>
        <position position="474"/>
    </location>
</feature>
<dbReference type="InterPro" id="IPR014721">
    <property type="entry name" value="Ribsml_uS5_D2-typ_fold_subgr"/>
</dbReference>
<feature type="active site" evidence="2">
    <location>
        <position position="517"/>
    </location>
</feature>
<dbReference type="Pfam" id="PF13654">
    <property type="entry name" value="AAA_32"/>
    <property type="match status" value="1"/>
</dbReference>
<sequence>MQQRKTCCHHHIFNRKSAVLNKGDSCIISLFLIQTNAIILTSTQLTWQTLQPDSAQYQSVFSRIADEETDALATVQPRLLNALAHLHHQTQGFPLLLVRSQENRDYLAFIAQAAQRVMADSTTLYGGDYHIMADNVTLQPPSDPQRPFTSQGGIHFAEWIEMEQLFGCVRQYKDRIQLEPGLIHRANGGTLVLSLQSLMTQPILWLRLKKCIEQGYVEWTSQDERQPLPVSIPPLPLSLNLVLCGERETLADFQELDPEAHEMAIYTEFEENIQILDEDDMLAWCRWNAELAQQAGLPLPEEDFWPELIKEGVRYSGDQDTLPLCPRWLQRQMRESALMGDEQLNAEALRDALEARLWRENYLNERMRDEILLRQILIETEGEVVGQINGLSVVEFPGHPRAWGDTSRITCVVHPGDGEFMDIERKAELGGNIHAKGMMIMQAYLTAELELDQQLPFSASMVFEQSYSEVDGDSASLAELCALISALANQPINQQIAVTGSVDQFGNVQPVGGLNEKIEGFFDICHQRELTGQQGVIIPACNVRHLSLNQAVVTAVEQGRFHIWAIDQAEEALPLLTGKIWSTEDGLGDCLLNTIQERISLFNQPDGPQRPWALRWLNWFNHR</sequence>
<keyword evidence="2" id="KW-0720">Serine protease</keyword>
<dbReference type="GO" id="GO:0008233">
    <property type="term" value="F:peptidase activity"/>
    <property type="evidence" value="ECO:0007669"/>
    <property type="project" value="UniProtKB-KW"/>
</dbReference>
<dbReference type="InterPro" id="IPR020568">
    <property type="entry name" value="Ribosomal_Su5_D2-typ_SF"/>
</dbReference>
<reference evidence="4 5" key="1">
    <citation type="submission" date="2019-06" db="EMBL/GenBank/DDBJ databases">
        <title>Taxogenomics and systematics of the genus Pantoea.</title>
        <authorList>
            <person name="Tambong J.T."/>
        </authorList>
    </citation>
    <scope>NUCLEOTIDE SEQUENCE [LARGE SCALE GENOMIC DNA]</scope>
    <source>
        <strain evidence="4 5">LMG 24197</strain>
    </source>
</reference>
<evidence type="ECO:0000256" key="1">
    <source>
        <dbReference type="ARBA" id="ARBA00022670"/>
    </source>
</evidence>
<feature type="domain" description="Lon proteolytic" evidence="3">
    <location>
        <begin position="382"/>
        <end position="579"/>
    </location>
</feature>
<evidence type="ECO:0000256" key="2">
    <source>
        <dbReference type="PROSITE-ProRule" id="PRU01122"/>
    </source>
</evidence>
<gene>
    <name evidence="4" type="ORF">FJW02_08515</name>
</gene>
<evidence type="ECO:0000313" key="5">
    <source>
        <dbReference type="Proteomes" id="UP000315469"/>
    </source>
</evidence>
<dbReference type="Proteomes" id="UP000315469">
    <property type="component" value="Unassembled WGS sequence"/>
</dbReference>
<name>A0ABY2ZKP0_9GAMM</name>
<dbReference type="PANTHER" id="PTHR10046">
    <property type="entry name" value="ATP DEPENDENT LON PROTEASE FAMILY MEMBER"/>
    <property type="match status" value="1"/>
</dbReference>
<dbReference type="Gene3D" id="3.30.230.10">
    <property type="match status" value="1"/>
</dbReference>
<dbReference type="InterPro" id="IPR027065">
    <property type="entry name" value="Lon_Prtase"/>
</dbReference>
<accession>A0ABY2ZKP0</accession>
<dbReference type="InterPro" id="IPR008269">
    <property type="entry name" value="Lon_proteolytic"/>
</dbReference>
<dbReference type="RefSeq" id="WP_050540844.1">
    <property type="nucleotide sequence ID" value="NZ_CP045720.1"/>
</dbReference>
<keyword evidence="1 2" id="KW-0645">Protease</keyword>
<dbReference type="GeneID" id="90521721"/>
<dbReference type="PROSITE" id="PS51786">
    <property type="entry name" value="LON_PROTEOLYTIC"/>
    <property type="match status" value="1"/>
</dbReference>
<comment type="catalytic activity">
    <reaction evidence="2">
        <text>Hydrolysis of proteins in presence of ATP.</text>
        <dbReference type="EC" id="3.4.21.53"/>
    </reaction>
</comment>
<keyword evidence="5" id="KW-1185">Reference proteome</keyword>
<evidence type="ECO:0000313" key="4">
    <source>
        <dbReference type="EMBL" id="TPV37469.1"/>
    </source>
</evidence>
<keyword evidence="2" id="KW-0378">Hydrolase</keyword>
<dbReference type="InterPro" id="IPR041699">
    <property type="entry name" value="AAA_32"/>
</dbReference>
<protein>
    <recommendedName>
        <fullName evidence="2">endopeptidase La</fullName>
        <ecNumber evidence="2">3.4.21.53</ecNumber>
    </recommendedName>
</protein>
<organism evidence="4 5">
    <name type="scientific">Pantoea eucalypti</name>
    <dbReference type="NCBI Taxonomy" id="470933"/>
    <lineage>
        <taxon>Bacteria</taxon>
        <taxon>Pseudomonadati</taxon>
        <taxon>Pseudomonadota</taxon>
        <taxon>Gammaproteobacteria</taxon>
        <taxon>Enterobacterales</taxon>
        <taxon>Erwiniaceae</taxon>
        <taxon>Pantoea</taxon>
    </lineage>
</organism>
<dbReference type="PRINTS" id="PR00830">
    <property type="entry name" value="ENDOLAPTASE"/>
</dbReference>
<dbReference type="EC" id="3.4.21.53" evidence="2"/>
<proteinExistence type="inferred from homology"/>
<dbReference type="InterPro" id="IPR027417">
    <property type="entry name" value="P-loop_NTPase"/>
</dbReference>
<dbReference type="EMBL" id="VHJB01000060">
    <property type="protein sequence ID" value="TPV37469.1"/>
    <property type="molecule type" value="Genomic_DNA"/>
</dbReference>
<comment type="caution">
    <text evidence="4">The sequence shown here is derived from an EMBL/GenBank/DDBJ whole genome shotgun (WGS) entry which is preliminary data.</text>
</comment>
<dbReference type="Gene3D" id="3.40.50.300">
    <property type="entry name" value="P-loop containing nucleotide triphosphate hydrolases"/>
    <property type="match status" value="1"/>
</dbReference>
<comment type="similarity">
    <text evidence="2">Belongs to the peptidase S16 family.</text>
</comment>
<dbReference type="SUPFAM" id="SSF54211">
    <property type="entry name" value="Ribosomal protein S5 domain 2-like"/>
    <property type="match status" value="1"/>
</dbReference>